<comment type="caution">
    <text evidence="3">The sequence shown here is derived from an EMBL/GenBank/DDBJ whole genome shotgun (WGS) entry which is preliminary data.</text>
</comment>
<dbReference type="PANTHER" id="PTHR43861">
    <property type="entry name" value="TRANS-ACONITATE 2-METHYLTRANSFERASE-RELATED"/>
    <property type="match status" value="1"/>
</dbReference>
<accession>A0A2U1B0N0</accession>
<organism evidence="3 4">
    <name type="scientific">Pontibacter virosus</name>
    <dbReference type="NCBI Taxonomy" id="1765052"/>
    <lineage>
        <taxon>Bacteria</taxon>
        <taxon>Pseudomonadati</taxon>
        <taxon>Bacteroidota</taxon>
        <taxon>Cytophagia</taxon>
        <taxon>Cytophagales</taxon>
        <taxon>Hymenobacteraceae</taxon>
        <taxon>Pontibacter</taxon>
    </lineage>
</organism>
<proteinExistence type="predicted"/>
<gene>
    <name evidence="3" type="ORF">C8E01_103115</name>
</gene>
<dbReference type="InterPro" id="IPR041698">
    <property type="entry name" value="Methyltransf_25"/>
</dbReference>
<protein>
    <submittedName>
        <fullName evidence="3">Methyltransferase family protein</fullName>
    </submittedName>
</protein>
<dbReference type="Gene3D" id="3.40.50.150">
    <property type="entry name" value="Vaccinia Virus protein VP39"/>
    <property type="match status" value="1"/>
</dbReference>
<sequence length="199" mass="21989">MQQFWNERYSQQKMVYGNEPNVFLKEQLQALTPGKILFPAEGEGRNAVYAARQGWSVLAFDYSEAGQAKALALAAKQGVSIDYRLADAGSFATEPESVDAVALIYAHLSSELRQSLHRKVQQWLKPGGIVILEAFHPKQLVYTSGGPKDEAMLYTADMVKRDFAGMAIILLEEKAIELSEGAYHSGPGFVTRFVATKTK</sequence>
<keyword evidence="1 3" id="KW-0808">Transferase</keyword>
<evidence type="ECO:0000313" key="4">
    <source>
        <dbReference type="Proteomes" id="UP000245466"/>
    </source>
</evidence>
<dbReference type="Proteomes" id="UP000245466">
    <property type="component" value="Unassembled WGS sequence"/>
</dbReference>
<dbReference type="EMBL" id="QEKI01000003">
    <property type="protein sequence ID" value="PVY42249.1"/>
    <property type="molecule type" value="Genomic_DNA"/>
</dbReference>
<dbReference type="GO" id="GO:0008168">
    <property type="term" value="F:methyltransferase activity"/>
    <property type="evidence" value="ECO:0007669"/>
    <property type="project" value="UniProtKB-KW"/>
</dbReference>
<dbReference type="CDD" id="cd02440">
    <property type="entry name" value="AdoMet_MTases"/>
    <property type="match status" value="1"/>
</dbReference>
<keyword evidence="4" id="KW-1185">Reference proteome</keyword>
<feature type="domain" description="Methyltransferase" evidence="2">
    <location>
        <begin position="41"/>
        <end position="128"/>
    </location>
</feature>
<dbReference type="OrthoDB" id="9804312at2"/>
<name>A0A2U1B0N0_9BACT</name>
<evidence type="ECO:0000256" key="1">
    <source>
        <dbReference type="ARBA" id="ARBA00022679"/>
    </source>
</evidence>
<dbReference type="Pfam" id="PF13649">
    <property type="entry name" value="Methyltransf_25"/>
    <property type="match status" value="1"/>
</dbReference>
<keyword evidence="3" id="KW-0489">Methyltransferase</keyword>
<dbReference type="RefSeq" id="WP_116542427.1">
    <property type="nucleotide sequence ID" value="NZ_QEKI01000003.1"/>
</dbReference>
<dbReference type="SUPFAM" id="SSF53335">
    <property type="entry name" value="S-adenosyl-L-methionine-dependent methyltransferases"/>
    <property type="match status" value="1"/>
</dbReference>
<dbReference type="PANTHER" id="PTHR43861:SF3">
    <property type="entry name" value="PUTATIVE (AFU_ORTHOLOGUE AFUA_2G14390)-RELATED"/>
    <property type="match status" value="1"/>
</dbReference>
<dbReference type="GO" id="GO:0032259">
    <property type="term" value="P:methylation"/>
    <property type="evidence" value="ECO:0007669"/>
    <property type="project" value="UniProtKB-KW"/>
</dbReference>
<evidence type="ECO:0000259" key="2">
    <source>
        <dbReference type="Pfam" id="PF13649"/>
    </source>
</evidence>
<evidence type="ECO:0000313" key="3">
    <source>
        <dbReference type="EMBL" id="PVY42249.1"/>
    </source>
</evidence>
<reference evidence="3 4" key="1">
    <citation type="submission" date="2018-04" db="EMBL/GenBank/DDBJ databases">
        <title>Genomic Encyclopedia of Type Strains, Phase IV (KMG-IV): sequencing the most valuable type-strain genomes for metagenomic binning, comparative biology and taxonomic classification.</title>
        <authorList>
            <person name="Goeker M."/>
        </authorList>
    </citation>
    <scope>NUCLEOTIDE SEQUENCE [LARGE SCALE GENOMIC DNA]</scope>
    <source>
        <strain evidence="3 4">DSM 100231</strain>
    </source>
</reference>
<dbReference type="InterPro" id="IPR029063">
    <property type="entry name" value="SAM-dependent_MTases_sf"/>
</dbReference>
<dbReference type="AlphaFoldDB" id="A0A2U1B0N0"/>